<feature type="domain" description="CWH43-like N-terminal" evidence="7">
    <location>
        <begin position="16"/>
        <end position="227"/>
    </location>
</feature>
<keyword evidence="5 6" id="KW-0472">Membrane</keyword>
<feature type="transmembrane region" description="Helical" evidence="6">
    <location>
        <begin position="88"/>
        <end position="107"/>
    </location>
</feature>
<comment type="caution">
    <text evidence="8">The sequence shown here is derived from an EMBL/GenBank/DDBJ whole genome shotgun (WGS) entry which is preliminary data.</text>
</comment>
<feature type="transmembrane region" description="Helical" evidence="6">
    <location>
        <begin position="49"/>
        <end position="67"/>
    </location>
</feature>
<evidence type="ECO:0000256" key="6">
    <source>
        <dbReference type="SAM" id="Phobius"/>
    </source>
</evidence>
<feature type="transmembrane region" description="Helical" evidence="6">
    <location>
        <begin position="196"/>
        <end position="221"/>
    </location>
</feature>
<dbReference type="PANTHER" id="PTHR21324">
    <property type="entry name" value="FASTING-INDUCIBLE INTEGRAL MEMBRANE PROTEIN TM6P1-RELATED"/>
    <property type="match status" value="1"/>
</dbReference>
<dbReference type="GO" id="GO:0012505">
    <property type="term" value="C:endomembrane system"/>
    <property type="evidence" value="ECO:0007669"/>
    <property type="project" value="UniProtKB-SubCell"/>
</dbReference>
<evidence type="ECO:0000259" key="7">
    <source>
        <dbReference type="Pfam" id="PF10277"/>
    </source>
</evidence>
<reference evidence="8 9" key="1">
    <citation type="submission" date="2024-07" db="EMBL/GenBank/DDBJ databases">
        <title>Chromosome-level genome assembly of the water stick insect Ranatra chinensis (Heteroptera: Nepidae).</title>
        <authorList>
            <person name="Liu X."/>
        </authorList>
    </citation>
    <scope>NUCLEOTIDE SEQUENCE [LARGE SCALE GENOMIC DNA]</scope>
    <source>
        <strain evidence="8">Cailab_2021Rc</strain>
        <tissue evidence="8">Muscle</tissue>
    </source>
</reference>
<evidence type="ECO:0000256" key="4">
    <source>
        <dbReference type="ARBA" id="ARBA00022989"/>
    </source>
</evidence>
<comment type="similarity">
    <text evidence="2">Belongs to the DRAM/TMEM150 family.</text>
</comment>
<evidence type="ECO:0000256" key="3">
    <source>
        <dbReference type="ARBA" id="ARBA00022692"/>
    </source>
</evidence>
<keyword evidence="9" id="KW-1185">Reference proteome</keyword>
<name>A0ABD0YUE8_9HEMI</name>
<dbReference type="AlphaFoldDB" id="A0ABD0YUE8"/>
<feature type="transmembrane region" description="Helical" evidence="6">
    <location>
        <begin position="153"/>
        <end position="176"/>
    </location>
</feature>
<accession>A0ABD0YUE8</accession>
<evidence type="ECO:0000256" key="5">
    <source>
        <dbReference type="ARBA" id="ARBA00023136"/>
    </source>
</evidence>
<comment type="subcellular location">
    <subcellularLocation>
        <location evidence="1">Endomembrane system</location>
        <topology evidence="1">Multi-pass membrane protein</topology>
    </subcellularLocation>
</comment>
<sequence>MYAIPHIFECITNKKTYISRFIVAVKLDHVSPIFPYISDTGAFAPESCIFSLLLNVISILLAGCVYIRHLQVSKFANFRYGIDLKLKVNKIATYFGFFSCLGMSMVGNFQDNNVWEGHYIGALLCFVGGTIYFIFQTVFSYHMSKLFNSKCVFYSRCILCTLSVIFDFIAIIPGVFSKMEYTGHNSNHWKRSEGGWLWHIVSAGGEWMLAFCESALVLTFLPEFKPITIYSPVLKVS</sequence>
<evidence type="ECO:0000256" key="1">
    <source>
        <dbReference type="ARBA" id="ARBA00004127"/>
    </source>
</evidence>
<keyword evidence="4 6" id="KW-1133">Transmembrane helix</keyword>
<feature type="transmembrane region" description="Helical" evidence="6">
    <location>
        <begin position="119"/>
        <end position="141"/>
    </location>
</feature>
<gene>
    <name evidence="8" type="ORF">AAG570_008906</name>
</gene>
<evidence type="ECO:0000313" key="8">
    <source>
        <dbReference type="EMBL" id="KAL1138844.1"/>
    </source>
</evidence>
<dbReference type="Proteomes" id="UP001558652">
    <property type="component" value="Unassembled WGS sequence"/>
</dbReference>
<proteinExistence type="inferred from homology"/>
<dbReference type="PANTHER" id="PTHR21324:SF2">
    <property type="entry name" value="EG:22E5.9 PROTEIN"/>
    <property type="match status" value="1"/>
</dbReference>
<organism evidence="8 9">
    <name type="scientific">Ranatra chinensis</name>
    <dbReference type="NCBI Taxonomy" id="642074"/>
    <lineage>
        <taxon>Eukaryota</taxon>
        <taxon>Metazoa</taxon>
        <taxon>Ecdysozoa</taxon>
        <taxon>Arthropoda</taxon>
        <taxon>Hexapoda</taxon>
        <taxon>Insecta</taxon>
        <taxon>Pterygota</taxon>
        <taxon>Neoptera</taxon>
        <taxon>Paraneoptera</taxon>
        <taxon>Hemiptera</taxon>
        <taxon>Heteroptera</taxon>
        <taxon>Panheteroptera</taxon>
        <taxon>Nepomorpha</taxon>
        <taxon>Nepidae</taxon>
        <taxon>Ranatrinae</taxon>
        <taxon>Ranatra</taxon>
    </lineage>
</organism>
<dbReference type="InterPro" id="IPR050911">
    <property type="entry name" value="DRAM/TMEM150_Autophagy_Mod"/>
</dbReference>
<evidence type="ECO:0000256" key="2">
    <source>
        <dbReference type="ARBA" id="ARBA00006565"/>
    </source>
</evidence>
<keyword evidence="3 6" id="KW-0812">Transmembrane</keyword>
<evidence type="ECO:0000313" key="9">
    <source>
        <dbReference type="Proteomes" id="UP001558652"/>
    </source>
</evidence>
<dbReference type="InterPro" id="IPR019402">
    <property type="entry name" value="CWH43_N"/>
</dbReference>
<dbReference type="Pfam" id="PF10277">
    <property type="entry name" value="Frag1"/>
    <property type="match status" value="1"/>
</dbReference>
<dbReference type="EMBL" id="JBFDAA010000003">
    <property type="protein sequence ID" value="KAL1138844.1"/>
    <property type="molecule type" value="Genomic_DNA"/>
</dbReference>
<protein>
    <recommendedName>
        <fullName evidence="7">CWH43-like N-terminal domain-containing protein</fullName>
    </recommendedName>
</protein>